<dbReference type="RefSeq" id="WP_207526538.1">
    <property type="nucleotide sequence ID" value="NZ_CP071518.1"/>
</dbReference>
<dbReference type="InterPro" id="IPR050708">
    <property type="entry name" value="T6SS_VgrG/RHS"/>
</dbReference>
<dbReference type="AlphaFoldDB" id="A0A975AQW5"/>
<dbReference type="NCBIfam" id="TIGR03696">
    <property type="entry name" value="Rhs_assc_core"/>
    <property type="match status" value="1"/>
</dbReference>
<dbReference type="Gene3D" id="2.180.10.10">
    <property type="entry name" value="RHS repeat-associated core"/>
    <property type="match status" value="2"/>
</dbReference>
<dbReference type="KEGG" id="lsf:I8J32_009835"/>
<sequence>MAATLKFKGLSVMSRVFSFLLLCLVAPWANAGILGYVDSVTPSGTGFEVKGWACSTGVSQSIAIHFYVGGSAGTGTGVGSGTANLTSEAGISSACQTSGIPHRFSITLPASVRAQYANQAIYVHGISPNGGTNDLLGKSGVFTVPAPVSGIVGVVESAPVSGSGFQVTGWACSGGVSQSVSVHVYVGGPSGVGTGVGNGVANLTVDPAISTACQTSGIPHRFAITLPASVRHAHAGKPIYVHGISPNGGSNLLLTDSGALSVPGPLYVARKYTYNSNNELCKVVEPETGATLLGYDGAGNVAWSASGLPESTACGSTAANARKATRTYDARSRLVSLAFPDGRGNVSHTYVATGLPKSLVAHNDGVNSNVVTTEYIHNRRGLLELETLKFGANASIVNWPIDYGYNALGHLQAQRYNNGQLVDFAPNALGQATQVGAYATGASYYPNGALKQFTYGNGIVHTLTQNVRGLPARSFDAYGTTEILDDRYDFDGNGNVAAITDGLTGSNQRGNRTMTYDRLDRLVRTESLMFGTAMNSAATFTYDALDNLTRVFRNSRSDQAGRDWNYFYDGTNRLTSIEQYSTGATVTGLDYDEQGNLEQKSVSESNNLLFDFDYGNRLRKVSRATATTPEAISAYLYDGLGRRIWDNNSAATGKAGSKYSLYSKDGQLLIASDLRAGKAFEYMYLAGSLVAIREAVGSGGTYVYETKYQHTDALGSPVAVTKADRALDEQRTEYEPYGKVLQPLPVEDGPGYTGHVLDAATGMNYMQQRYYDPAIGLFLSVDPVTAYGGDVRHFNRYAYAYNNPYRFTDPDGRAGMTWEQGGKLLGRRLGTAGLLSAGDGPLPVGEVLGACLLIYTAGEIGYKIYQSSEEASNDGAGQPTPGEVTTGAIAGLREGKTPVPGTPGERGELQGNEQDADGDFENLANTPGATRKDDNNIRMPDGSNVNRHKSTRPYLDGPPQGTVTIKHYQLGSRIPSTTVRYPPK</sequence>
<dbReference type="Proteomes" id="UP000639274">
    <property type="component" value="Chromosome"/>
</dbReference>
<dbReference type="EMBL" id="CP071518">
    <property type="protein sequence ID" value="QSX77107.1"/>
    <property type="molecule type" value="Genomic_DNA"/>
</dbReference>
<keyword evidence="5" id="KW-1185">Reference proteome</keyword>
<evidence type="ECO:0000256" key="1">
    <source>
        <dbReference type="ARBA" id="ARBA00022737"/>
    </source>
</evidence>
<feature type="region of interest" description="Disordered" evidence="2">
    <location>
        <begin position="892"/>
        <end position="960"/>
    </location>
</feature>
<dbReference type="InterPro" id="IPR022385">
    <property type="entry name" value="Rhs_assc_core"/>
</dbReference>
<evidence type="ECO:0000313" key="5">
    <source>
        <dbReference type="Proteomes" id="UP000639274"/>
    </source>
</evidence>
<dbReference type="PANTHER" id="PTHR32305:SF15">
    <property type="entry name" value="PROTEIN RHSA-RELATED"/>
    <property type="match status" value="1"/>
</dbReference>
<organism evidence="4 5">
    <name type="scientific">Agrilutibacter solisilvae</name>
    <dbReference type="NCBI Taxonomy" id="2763317"/>
    <lineage>
        <taxon>Bacteria</taxon>
        <taxon>Pseudomonadati</taxon>
        <taxon>Pseudomonadota</taxon>
        <taxon>Gammaproteobacteria</taxon>
        <taxon>Lysobacterales</taxon>
        <taxon>Lysobacteraceae</taxon>
        <taxon>Agrilutibacter</taxon>
    </lineage>
</organism>
<evidence type="ECO:0000256" key="2">
    <source>
        <dbReference type="SAM" id="MobiDB-lite"/>
    </source>
</evidence>
<evidence type="ECO:0000313" key="4">
    <source>
        <dbReference type="EMBL" id="QSX77107.1"/>
    </source>
</evidence>
<dbReference type="PANTHER" id="PTHR32305">
    <property type="match status" value="1"/>
</dbReference>
<evidence type="ECO:0000259" key="3">
    <source>
        <dbReference type="Pfam" id="PF25023"/>
    </source>
</evidence>
<keyword evidence="1" id="KW-0677">Repeat</keyword>
<proteinExistence type="predicted"/>
<dbReference type="InterPro" id="IPR056823">
    <property type="entry name" value="TEN-like_YD-shell"/>
</dbReference>
<feature type="domain" description="Teneurin-like YD-shell" evidence="3">
    <location>
        <begin position="322"/>
        <end position="804"/>
    </location>
</feature>
<protein>
    <submittedName>
        <fullName evidence="4">RHS repeat-associated core domain-containing protein</fullName>
    </submittedName>
</protein>
<accession>A0A975AQW5</accession>
<name>A0A975AQW5_9GAMM</name>
<gene>
    <name evidence="4" type="ORF">I8J32_009835</name>
</gene>
<reference evidence="4 5" key="1">
    <citation type="submission" date="2021-03" db="EMBL/GenBank/DDBJ databases">
        <title>Lysobacter sp. nov. isolated from soil of gangwondo yeongwol, south Korea.</title>
        <authorList>
            <person name="Kim K.R."/>
            <person name="Kim K.H."/>
            <person name="Jeon C.O."/>
        </authorList>
    </citation>
    <scope>NUCLEOTIDE SEQUENCE [LARGE SCALE GENOMIC DNA]</scope>
    <source>
        <strain evidence="4 5">R19</strain>
    </source>
</reference>
<dbReference type="Pfam" id="PF25023">
    <property type="entry name" value="TEN_YD-shell"/>
    <property type="match status" value="1"/>
</dbReference>